<evidence type="ECO:0000256" key="1">
    <source>
        <dbReference type="SAM" id="MobiDB-lite"/>
    </source>
</evidence>
<dbReference type="Proteomes" id="UP000654075">
    <property type="component" value="Unassembled WGS sequence"/>
</dbReference>
<feature type="domain" description="DUF4116" evidence="2">
    <location>
        <begin position="332"/>
        <end position="383"/>
    </location>
</feature>
<gene>
    <name evidence="3" type="ORF">PGLA1383_LOCUS57381</name>
</gene>
<dbReference type="AlphaFoldDB" id="A0A813HZT3"/>
<feature type="compositionally biased region" description="Low complexity" evidence="1">
    <location>
        <begin position="34"/>
        <end position="49"/>
    </location>
</feature>
<accession>A0A813HZT3</accession>
<keyword evidence="4" id="KW-1185">Reference proteome</keyword>
<name>A0A813HZT3_POLGL</name>
<feature type="non-terminal residue" evidence="3">
    <location>
        <position position="804"/>
    </location>
</feature>
<reference evidence="3" key="1">
    <citation type="submission" date="2021-02" db="EMBL/GenBank/DDBJ databases">
        <authorList>
            <person name="Dougan E. K."/>
            <person name="Rhodes N."/>
            <person name="Thang M."/>
            <person name="Chan C."/>
        </authorList>
    </citation>
    <scope>NUCLEOTIDE SEQUENCE</scope>
</reference>
<dbReference type="InterPro" id="IPR029071">
    <property type="entry name" value="Ubiquitin-like_domsf"/>
</dbReference>
<feature type="domain" description="DUF4116" evidence="2">
    <location>
        <begin position="282"/>
        <end position="330"/>
    </location>
</feature>
<organism evidence="3 4">
    <name type="scientific">Polarella glacialis</name>
    <name type="common">Dinoflagellate</name>
    <dbReference type="NCBI Taxonomy" id="89957"/>
    <lineage>
        <taxon>Eukaryota</taxon>
        <taxon>Sar</taxon>
        <taxon>Alveolata</taxon>
        <taxon>Dinophyceae</taxon>
        <taxon>Suessiales</taxon>
        <taxon>Suessiaceae</taxon>
        <taxon>Polarella</taxon>
    </lineage>
</organism>
<sequence>GWTLGLQRWSKKLVIALQRLDETKLPPKKRLRRSSGTASKGSTATASSRRFQRSKTASANMAGDMKRRRASRSAAWQFMCAIKMQTRQALLRTMLEKTPAVQQGPTGGAGAESFPSFWNSTSRAWHICTVTCPAGSRIRDVKDSIMQLTGVPCHEQSLLRPDGDELAKDNVVLSSLKLEVWDRVVVDKDPEAKPDSCGLLLASADEKVARKQLGRADLLLLRRPCRQQELLEQIANATRDSDVLPIFREAGVQATQDRVVVLAAVRRNYRCLLVCSREFLSDREVVLPAVSAHGMTIRSICPTLLQDREIVQTAVMQNVYALSVVPEHFRNDRELMLMAIVNDGLGNTAFELASEELRADREVVLQAVKVNGLNIQHAAPELRADLEIAVAAVTQNERALKFVARELRSNNKVLDAAGWTQNPVAECTSAMANSAHCMQWLKVMALEPLSVGLHRNGSNRITCNVRPTTACWLPYFIAPVCALGGLGSWPAEIGAAKAWGLPSCDAEWLPSTCTVYETGISHRGGCWQEQLPPHDLNHFSECPGLRWYANEKGTCEGCEGGDVLFALPDLKHQGNTLLGDISCVLRNVQGYVVCSMRSDGGDFDKDPMPGASKMCFCTSGSTLSLINQKKGPIQPTRIDCAQLGDTAFDMEGAGAGRGQRVNLSSHFMGKWQIEDGSCGPPTDSWFVSIVDSYRPAQNVYLPWALVVVEAAGEVPQLRCAYSYGAAQASREEASKTSKLYEPCHSRVGGVAGSAGCVVALENPEMMGAEPVNFALKYVTYIFGILGLSVGRLCRPKSSIELPIK</sequence>
<dbReference type="InterPro" id="IPR025197">
    <property type="entry name" value="DUF4116"/>
</dbReference>
<evidence type="ECO:0000313" key="3">
    <source>
        <dbReference type="EMBL" id="CAE8642999.1"/>
    </source>
</evidence>
<protein>
    <recommendedName>
        <fullName evidence="2">DUF4116 domain-containing protein</fullName>
    </recommendedName>
</protein>
<dbReference type="EMBL" id="CAJNNV010033240">
    <property type="protein sequence ID" value="CAE8642999.1"/>
    <property type="molecule type" value="Genomic_DNA"/>
</dbReference>
<feature type="region of interest" description="Disordered" evidence="1">
    <location>
        <begin position="25"/>
        <end position="66"/>
    </location>
</feature>
<dbReference type="SUPFAM" id="SSF54236">
    <property type="entry name" value="Ubiquitin-like"/>
    <property type="match status" value="1"/>
</dbReference>
<evidence type="ECO:0000259" key="2">
    <source>
        <dbReference type="Pfam" id="PF13475"/>
    </source>
</evidence>
<evidence type="ECO:0000313" key="4">
    <source>
        <dbReference type="Proteomes" id="UP000654075"/>
    </source>
</evidence>
<dbReference type="Pfam" id="PF13475">
    <property type="entry name" value="DUF4116"/>
    <property type="match status" value="2"/>
</dbReference>
<proteinExistence type="predicted"/>
<comment type="caution">
    <text evidence="3">The sequence shown here is derived from an EMBL/GenBank/DDBJ whole genome shotgun (WGS) entry which is preliminary data.</text>
</comment>